<evidence type="ECO:0000256" key="6">
    <source>
        <dbReference type="ARBA" id="ARBA00022692"/>
    </source>
</evidence>
<reference evidence="12 13" key="1">
    <citation type="submission" date="2010-05" db="EMBL/GenBank/DDBJ databases">
        <title>The Genome Sequence of Thecamonas trahens ATCC 50062.</title>
        <authorList>
            <consortium name="The Broad Institute Genome Sequencing Platform"/>
            <person name="Russ C."/>
            <person name="Cuomo C."/>
            <person name="Shea T."/>
            <person name="Young S.K."/>
            <person name="Zeng Q."/>
            <person name="Koehrsen M."/>
            <person name="Haas B."/>
            <person name="Borodovsky M."/>
            <person name="Guigo R."/>
            <person name="Alvarado L."/>
            <person name="Berlin A."/>
            <person name="Bochicchio J."/>
            <person name="Borenstein D."/>
            <person name="Chapman S."/>
            <person name="Chen Z."/>
            <person name="Freedman E."/>
            <person name="Gellesch M."/>
            <person name="Goldberg J."/>
            <person name="Griggs A."/>
            <person name="Gujja S."/>
            <person name="Heilman E."/>
            <person name="Heiman D."/>
            <person name="Hepburn T."/>
            <person name="Howarth C."/>
            <person name="Jen D."/>
            <person name="Larson L."/>
            <person name="Mehta T."/>
            <person name="Park D."/>
            <person name="Pearson M."/>
            <person name="Roberts A."/>
            <person name="Saif S."/>
            <person name="Shenoy N."/>
            <person name="Sisk P."/>
            <person name="Stolte C."/>
            <person name="Sykes S."/>
            <person name="Thomson T."/>
            <person name="Walk T."/>
            <person name="White J."/>
            <person name="Yandava C."/>
            <person name="Burger G."/>
            <person name="Gray M.W."/>
            <person name="Holland P.W.H."/>
            <person name="King N."/>
            <person name="Lang F.B.F."/>
            <person name="Roger A.J."/>
            <person name="Ruiz-Trillo I."/>
            <person name="Lander E."/>
            <person name="Nusbaum C."/>
        </authorList>
    </citation>
    <scope>NUCLEOTIDE SEQUENCE [LARGE SCALE GENOMIC DNA]</scope>
    <source>
        <strain evidence="12 13">ATCC 50062</strain>
    </source>
</reference>
<dbReference type="AlphaFoldDB" id="A0A0L0DTA0"/>
<keyword evidence="8 11" id="KW-1133">Transmembrane helix</keyword>
<evidence type="ECO:0000256" key="3">
    <source>
        <dbReference type="ARBA" id="ARBA00011964"/>
    </source>
</evidence>
<evidence type="ECO:0000313" key="12">
    <source>
        <dbReference type="EMBL" id="KNC54668.1"/>
    </source>
</evidence>
<evidence type="ECO:0000256" key="4">
    <source>
        <dbReference type="ARBA" id="ARBA00022676"/>
    </source>
</evidence>
<keyword evidence="7" id="KW-0256">Endoplasmic reticulum</keyword>
<evidence type="ECO:0000256" key="7">
    <source>
        <dbReference type="ARBA" id="ARBA00022824"/>
    </source>
</evidence>
<accession>A0A0L0DTA0</accession>
<dbReference type="OrthoDB" id="20028at2759"/>
<comment type="catalytic activity">
    <reaction evidence="10">
        <text>an alpha-D-Man-(1-&gt;2)-alpha-D-Man-(1-&gt;2)-alpha-D-Man-(1-&gt;3)-[alpha-D-Man-(1-&gt;6)]-beta-D-Man-(1-&gt;4)-beta-D-GlcNAc-(1-&gt;4)-alpha-D-GlcNAc-diphospho-di-trans,poly-cis-dolichol + a di-trans,poly-cis-dolichyl beta-D-mannosyl phosphate = an alpha-D-Man-(1-&gt;2)-alpha-D-Man-(1-&gt;2)-alpha-D-Man-(1-&gt;3)-[alpha-D-Man-(1-&gt;3)-alpha-D-Man-(1-&gt;6)]-beta-D-Man-(1-&gt;4)-beta-D-GlcNAc-(1-&gt;4)-alpha-D-GlcNAc-diphospho-di-trans,poly-cis-dolichol + a di-trans,poly-cis-dolichyl phosphate + H(+)</text>
        <dbReference type="Rhea" id="RHEA:29527"/>
        <dbReference type="Rhea" id="RHEA-COMP:19498"/>
        <dbReference type="Rhea" id="RHEA-COMP:19501"/>
        <dbReference type="Rhea" id="RHEA-COMP:19516"/>
        <dbReference type="Rhea" id="RHEA-COMP:19517"/>
        <dbReference type="ChEBI" id="CHEBI:15378"/>
        <dbReference type="ChEBI" id="CHEBI:57683"/>
        <dbReference type="ChEBI" id="CHEBI:58211"/>
        <dbReference type="ChEBI" id="CHEBI:132515"/>
        <dbReference type="ChEBI" id="CHEBI:132516"/>
        <dbReference type="EC" id="2.4.1.258"/>
    </reaction>
    <physiologicalReaction direction="left-to-right" evidence="10">
        <dbReference type="Rhea" id="RHEA:29528"/>
    </physiologicalReaction>
</comment>
<feature type="transmembrane region" description="Helical" evidence="11">
    <location>
        <begin position="341"/>
        <end position="359"/>
    </location>
</feature>
<feature type="transmembrane region" description="Helical" evidence="11">
    <location>
        <begin position="106"/>
        <end position="124"/>
    </location>
</feature>
<feature type="transmembrane region" description="Helical" evidence="11">
    <location>
        <begin position="172"/>
        <end position="190"/>
    </location>
</feature>
<evidence type="ECO:0000256" key="10">
    <source>
        <dbReference type="ARBA" id="ARBA00049506"/>
    </source>
</evidence>
<evidence type="ECO:0000256" key="9">
    <source>
        <dbReference type="ARBA" id="ARBA00023136"/>
    </source>
</evidence>
<dbReference type="GeneID" id="25561266"/>
<keyword evidence="4" id="KW-0328">Glycosyltransferase</keyword>
<evidence type="ECO:0000256" key="1">
    <source>
        <dbReference type="ARBA" id="ARBA00004477"/>
    </source>
</evidence>
<feature type="transmembrane region" description="Helical" evidence="11">
    <location>
        <begin position="398"/>
        <end position="422"/>
    </location>
</feature>
<sequence length="443" mass="48487">MLRLVWERLTEVAFSPRWWLVVAVVVGLAEVVLNAVVVAKVPYTEIDYTTYCQQVALVSGGERNYLALRGDTGPCPYPAGYVWAYTALCSVADGTDGVASLLPIQIFFAGLHVATYGLVAYIYSVAGRAHKHDHPALKLFPRRGAGEAILPPLVLVLLAASHRIHSIFALRLFNDPVAMFFVYASIAVLVSRGSDYLVMALFSLGVSVKMNALLFAPALGIIMVKRVGMLWTIPRLAVAAAVQVGLAWPFLTANAEGYIGRAFDLSRVFEYKWTVNLKFLPEPIFVSKTTAAVLLAGHAGVLALFILTRWLHAQGGGLAGVWRLLRTAPPADAPPLSPYHMVRMLFVSNFIGVVFARTLHYQFYSWYFHTLPFLLWATPLPLVARLAIFAAIEYAFNVFPATTASSGILAAAHTLLLVGLFVGPAEGERLCRHDDCGSRRKLE</sequence>
<proteinExistence type="predicted"/>
<dbReference type="PANTHER" id="PTHR12646">
    <property type="entry name" value="NOT56 - RELATED"/>
    <property type="match status" value="1"/>
</dbReference>
<feature type="transmembrane region" description="Helical" evidence="11">
    <location>
        <begin position="371"/>
        <end position="392"/>
    </location>
</feature>
<dbReference type="RefSeq" id="XP_013761570.1">
    <property type="nucleotide sequence ID" value="XM_013906116.1"/>
</dbReference>
<evidence type="ECO:0000256" key="5">
    <source>
        <dbReference type="ARBA" id="ARBA00022679"/>
    </source>
</evidence>
<protein>
    <recommendedName>
        <fullName evidence="3">dolichyl-P-Man:Man5GlcNAc2-PP-dolichol alpha-1,3-mannosyltransferase</fullName>
        <ecNumber evidence="3">2.4.1.258</ecNumber>
    </recommendedName>
</protein>
<evidence type="ECO:0000256" key="2">
    <source>
        <dbReference type="ARBA" id="ARBA00004922"/>
    </source>
</evidence>
<evidence type="ECO:0000256" key="11">
    <source>
        <dbReference type="SAM" id="Phobius"/>
    </source>
</evidence>
<gene>
    <name evidence="12" type="ORF">AMSG_01519</name>
</gene>
<dbReference type="Proteomes" id="UP000054408">
    <property type="component" value="Unassembled WGS sequence"/>
</dbReference>
<dbReference type="eggNOG" id="KOG2762">
    <property type="taxonomic scope" value="Eukaryota"/>
</dbReference>
<keyword evidence="9 11" id="KW-0472">Membrane</keyword>
<keyword evidence="6 11" id="KW-0812">Transmembrane</keyword>
<dbReference type="GO" id="GO:0052925">
    <property type="term" value="F:dol-P-Man:Man(5)GlcNAc(2)-PP-Dol alpha-1,3-mannosyltransferase activity"/>
    <property type="evidence" value="ECO:0007669"/>
    <property type="project" value="UniProtKB-EC"/>
</dbReference>
<dbReference type="STRING" id="461836.A0A0L0DTA0"/>
<name>A0A0L0DTA0_THETB</name>
<dbReference type="EMBL" id="GL349438">
    <property type="protein sequence ID" value="KNC54668.1"/>
    <property type="molecule type" value="Genomic_DNA"/>
</dbReference>
<dbReference type="OMA" id="PERYGIH"/>
<feature type="transmembrane region" description="Helical" evidence="11">
    <location>
        <begin position="291"/>
        <end position="311"/>
    </location>
</feature>
<evidence type="ECO:0000256" key="8">
    <source>
        <dbReference type="ARBA" id="ARBA00022989"/>
    </source>
</evidence>
<organism evidence="12 13">
    <name type="scientific">Thecamonas trahens ATCC 50062</name>
    <dbReference type="NCBI Taxonomy" id="461836"/>
    <lineage>
        <taxon>Eukaryota</taxon>
        <taxon>Apusozoa</taxon>
        <taxon>Apusomonadida</taxon>
        <taxon>Apusomonadidae</taxon>
        <taxon>Thecamonas</taxon>
    </lineage>
</organism>
<comment type="subcellular location">
    <subcellularLocation>
        <location evidence="1">Endoplasmic reticulum membrane</location>
        <topology evidence="1">Multi-pass membrane protein</topology>
    </subcellularLocation>
</comment>
<feature type="transmembrane region" description="Helical" evidence="11">
    <location>
        <begin position="196"/>
        <end position="224"/>
    </location>
</feature>
<keyword evidence="5 12" id="KW-0808">Transferase</keyword>
<comment type="pathway">
    <text evidence="2">Protein modification; protein glycosylation.</text>
</comment>
<keyword evidence="13" id="KW-1185">Reference proteome</keyword>
<dbReference type="PANTHER" id="PTHR12646:SF0">
    <property type="entry name" value="DOL-P-MAN:MAN(5)GLCNAC(2)-PP-DOL ALPHA-1,3-MANNOSYLTRANSFERASE"/>
    <property type="match status" value="1"/>
</dbReference>
<dbReference type="InterPro" id="IPR007873">
    <property type="entry name" value="Glycosyltransferase_ALG3"/>
</dbReference>
<evidence type="ECO:0000313" key="13">
    <source>
        <dbReference type="Proteomes" id="UP000054408"/>
    </source>
</evidence>
<feature type="transmembrane region" description="Helical" evidence="11">
    <location>
        <begin position="18"/>
        <end position="39"/>
    </location>
</feature>
<dbReference type="Pfam" id="PF05208">
    <property type="entry name" value="ALG3"/>
    <property type="match status" value="1"/>
</dbReference>
<dbReference type="EC" id="2.4.1.258" evidence="3"/>
<dbReference type="GO" id="GO:0005789">
    <property type="term" value="C:endoplasmic reticulum membrane"/>
    <property type="evidence" value="ECO:0007669"/>
    <property type="project" value="UniProtKB-SubCell"/>
</dbReference>